<keyword evidence="13" id="KW-1185">Reference proteome</keyword>
<evidence type="ECO:0000259" key="11">
    <source>
        <dbReference type="PROSITE" id="PS50885"/>
    </source>
</evidence>
<dbReference type="InterPro" id="IPR000014">
    <property type="entry name" value="PAS"/>
</dbReference>
<evidence type="ECO:0000256" key="1">
    <source>
        <dbReference type="ARBA" id="ARBA00000085"/>
    </source>
</evidence>
<sequence length="408" mass="45659">MSWFGSMKINGKFSLILTVFFAILLATNAVDDYLRQQGLVLRDAADNARILARQIIQARDYMSSVVRNEPETNYNLVPQVVATQIAKRITEGSKFYVRQVSLRYRNPDNRPDPFETKELESFAHGGAKETYGVVNEGGRRMFRYMLPMEAQQSCLRCHGRYEDAPRFVQVRFPKGHPSYNYRVGEVIGAVSVSIPMADLYRQIGVNLKRDLAYISGLFLLILLVMSALIHRFIIDPVRSVAASITRVAATGSFSDRIPKRSGDEIGELVDAFNELMAELDRKTKQRTESEDRYQNVLEMAQSAIVTFLADGKLVITNQKAERLFGLPKGELLGASIYNFIEDGETVQAAVAEFLRRGSGGMVGTATLHRVHDIRGEVAEVEMALSMSKSDDNPLFTAILRELSGKRSG</sequence>
<dbReference type="InterPro" id="IPR035965">
    <property type="entry name" value="PAS-like_dom_sf"/>
</dbReference>
<dbReference type="Gene3D" id="3.30.450.20">
    <property type="entry name" value="PAS domain"/>
    <property type="match status" value="1"/>
</dbReference>
<protein>
    <recommendedName>
        <fullName evidence="2">histidine kinase</fullName>
        <ecNumber evidence="2">2.7.13.3</ecNumber>
    </recommendedName>
</protein>
<dbReference type="InterPro" id="IPR013767">
    <property type="entry name" value="PAS_fold"/>
</dbReference>
<evidence type="ECO:0000256" key="9">
    <source>
        <dbReference type="SAM" id="Phobius"/>
    </source>
</evidence>
<keyword evidence="6 12" id="KW-0418">Kinase</keyword>
<dbReference type="PANTHER" id="PTHR44936:SF9">
    <property type="entry name" value="SENSOR PROTEIN CREC"/>
    <property type="match status" value="1"/>
</dbReference>
<dbReference type="InterPro" id="IPR003660">
    <property type="entry name" value="HAMP_dom"/>
</dbReference>
<dbReference type="SMART" id="SM00304">
    <property type="entry name" value="HAMP"/>
    <property type="match status" value="1"/>
</dbReference>
<evidence type="ECO:0000259" key="10">
    <source>
        <dbReference type="PROSITE" id="PS50112"/>
    </source>
</evidence>
<dbReference type="Pfam" id="PF00672">
    <property type="entry name" value="HAMP"/>
    <property type="match status" value="1"/>
</dbReference>
<dbReference type="PROSITE" id="PS50885">
    <property type="entry name" value="HAMP"/>
    <property type="match status" value="1"/>
</dbReference>
<dbReference type="PANTHER" id="PTHR44936">
    <property type="entry name" value="SENSOR PROTEIN CREC"/>
    <property type="match status" value="1"/>
</dbReference>
<dbReference type="GO" id="GO:0016301">
    <property type="term" value="F:kinase activity"/>
    <property type="evidence" value="ECO:0007669"/>
    <property type="project" value="UniProtKB-KW"/>
</dbReference>
<evidence type="ECO:0000313" key="13">
    <source>
        <dbReference type="Proteomes" id="UP001317705"/>
    </source>
</evidence>
<dbReference type="CDD" id="cd06225">
    <property type="entry name" value="HAMP"/>
    <property type="match status" value="1"/>
</dbReference>
<dbReference type="Gene3D" id="3.30.450.290">
    <property type="match status" value="1"/>
</dbReference>
<dbReference type="InterPro" id="IPR021796">
    <property type="entry name" value="Tll0287-like_dom"/>
</dbReference>
<dbReference type="PROSITE" id="PS50112">
    <property type="entry name" value="PAS"/>
    <property type="match status" value="1"/>
</dbReference>
<keyword evidence="8" id="KW-0902">Two-component regulatory system</keyword>
<gene>
    <name evidence="12" type="ORF">GURASL_38330</name>
</gene>
<reference evidence="12 13" key="1">
    <citation type="submission" date="2022-12" db="EMBL/GenBank/DDBJ databases">
        <title>Polyphasic characterization of Geotalea uranireducens NIT-SL11 newly isolated from a complex of sewage sludge and microbially reduced graphene oxide.</title>
        <authorList>
            <person name="Xie L."/>
            <person name="Yoshida N."/>
            <person name="Meng L."/>
        </authorList>
    </citation>
    <scope>NUCLEOTIDE SEQUENCE [LARGE SCALE GENOMIC DNA]</scope>
    <source>
        <strain evidence="12 13">NIT-SL11</strain>
    </source>
</reference>
<dbReference type="EMBL" id="AP027151">
    <property type="protein sequence ID" value="BDV44910.1"/>
    <property type="molecule type" value="Genomic_DNA"/>
</dbReference>
<keyword evidence="3" id="KW-0597">Phosphoprotein</keyword>
<keyword evidence="9" id="KW-0812">Transmembrane</keyword>
<evidence type="ECO:0000256" key="4">
    <source>
        <dbReference type="ARBA" id="ARBA00022679"/>
    </source>
</evidence>
<proteinExistence type="predicted"/>
<keyword evidence="5" id="KW-0547">Nucleotide-binding</keyword>
<evidence type="ECO:0000256" key="8">
    <source>
        <dbReference type="ARBA" id="ARBA00023012"/>
    </source>
</evidence>
<dbReference type="Pfam" id="PF00989">
    <property type="entry name" value="PAS"/>
    <property type="match status" value="1"/>
</dbReference>
<dbReference type="Gene3D" id="6.10.340.10">
    <property type="match status" value="1"/>
</dbReference>
<dbReference type="SUPFAM" id="SSF158472">
    <property type="entry name" value="HAMP domain-like"/>
    <property type="match status" value="1"/>
</dbReference>
<feature type="domain" description="HAMP" evidence="11">
    <location>
        <begin position="231"/>
        <end position="284"/>
    </location>
</feature>
<accession>A0ABM8EQW8</accession>
<feature type="domain" description="PAS" evidence="10">
    <location>
        <begin position="289"/>
        <end position="340"/>
    </location>
</feature>
<dbReference type="RefSeq" id="WP_282000999.1">
    <property type="nucleotide sequence ID" value="NZ_AP027151.1"/>
</dbReference>
<evidence type="ECO:0000256" key="5">
    <source>
        <dbReference type="ARBA" id="ARBA00022741"/>
    </source>
</evidence>
<name>A0ABM8EQW8_9BACT</name>
<evidence type="ECO:0000313" key="12">
    <source>
        <dbReference type="EMBL" id="BDV44910.1"/>
    </source>
</evidence>
<keyword evidence="9" id="KW-1133">Transmembrane helix</keyword>
<dbReference type="CDD" id="cd00130">
    <property type="entry name" value="PAS"/>
    <property type="match status" value="1"/>
</dbReference>
<keyword evidence="7" id="KW-0067">ATP-binding</keyword>
<dbReference type="InterPro" id="IPR050980">
    <property type="entry name" value="2C_sensor_his_kinase"/>
</dbReference>
<evidence type="ECO:0000256" key="6">
    <source>
        <dbReference type="ARBA" id="ARBA00022777"/>
    </source>
</evidence>
<organism evidence="12 13">
    <name type="scientific">Geotalea uraniireducens</name>
    <dbReference type="NCBI Taxonomy" id="351604"/>
    <lineage>
        <taxon>Bacteria</taxon>
        <taxon>Pseudomonadati</taxon>
        <taxon>Thermodesulfobacteriota</taxon>
        <taxon>Desulfuromonadia</taxon>
        <taxon>Geobacterales</taxon>
        <taxon>Geobacteraceae</taxon>
        <taxon>Geotalea</taxon>
    </lineage>
</organism>
<evidence type="ECO:0000256" key="2">
    <source>
        <dbReference type="ARBA" id="ARBA00012438"/>
    </source>
</evidence>
<dbReference type="EC" id="2.7.13.3" evidence="2"/>
<dbReference type="NCBIfam" id="TIGR00229">
    <property type="entry name" value="sensory_box"/>
    <property type="match status" value="1"/>
</dbReference>
<evidence type="ECO:0000256" key="3">
    <source>
        <dbReference type="ARBA" id="ARBA00022553"/>
    </source>
</evidence>
<keyword evidence="9" id="KW-0472">Membrane</keyword>
<comment type="catalytic activity">
    <reaction evidence="1">
        <text>ATP + protein L-histidine = ADP + protein N-phospho-L-histidine.</text>
        <dbReference type="EC" id="2.7.13.3"/>
    </reaction>
</comment>
<keyword evidence="4" id="KW-0808">Transferase</keyword>
<feature type="transmembrane region" description="Helical" evidence="9">
    <location>
        <begin position="211"/>
        <end position="229"/>
    </location>
</feature>
<evidence type="ECO:0000256" key="7">
    <source>
        <dbReference type="ARBA" id="ARBA00022840"/>
    </source>
</evidence>
<dbReference type="Proteomes" id="UP001317705">
    <property type="component" value="Chromosome"/>
</dbReference>
<dbReference type="SMART" id="SM00091">
    <property type="entry name" value="PAS"/>
    <property type="match status" value="1"/>
</dbReference>
<dbReference type="SUPFAM" id="SSF55785">
    <property type="entry name" value="PYP-like sensor domain (PAS domain)"/>
    <property type="match status" value="1"/>
</dbReference>
<dbReference type="Pfam" id="PF11845">
    <property type="entry name" value="Tll0287-like"/>
    <property type="match status" value="1"/>
</dbReference>